<evidence type="ECO:0000313" key="7">
    <source>
        <dbReference type="EMBL" id="KTT21397.1"/>
    </source>
</evidence>
<dbReference type="GO" id="GO:0016887">
    <property type="term" value="F:ATP hydrolysis activity"/>
    <property type="evidence" value="ECO:0007669"/>
    <property type="project" value="InterPro"/>
</dbReference>
<proteinExistence type="inferred from homology"/>
<dbReference type="OrthoDB" id="5790493at2"/>
<feature type="domain" description="Bacterial type II secretion system protein E" evidence="6">
    <location>
        <begin position="397"/>
        <end position="411"/>
    </location>
</feature>
<evidence type="ECO:0000256" key="5">
    <source>
        <dbReference type="ARBA" id="ARBA00022840"/>
    </source>
</evidence>
<dbReference type="RefSeq" id="WP_058642230.1">
    <property type="nucleotide sequence ID" value="NZ_LDSL01000070.1"/>
</dbReference>
<dbReference type="NCBIfam" id="TIGR02538">
    <property type="entry name" value="type_IV_pilB"/>
    <property type="match status" value="1"/>
</dbReference>
<comment type="caution">
    <text evidence="7">The sequence shown here is derived from an EMBL/GenBank/DDBJ whole genome shotgun (WGS) entry which is preliminary data.</text>
</comment>
<gene>
    <name evidence="7" type="ORF">NS331_12015</name>
</gene>
<organism evidence="7 8">
    <name type="scientific">Pseudacidovorax intermedius</name>
    <dbReference type="NCBI Taxonomy" id="433924"/>
    <lineage>
        <taxon>Bacteria</taxon>
        <taxon>Pseudomonadati</taxon>
        <taxon>Pseudomonadota</taxon>
        <taxon>Betaproteobacteria</taxon>
        <taxon>Burkholderiales</taxon>
        <taxon>Comamonadaceae</taxon>
        <taxon>Pseudacidovorax</taxon>
    </lineage>
</organism>
<dbReference type="SUPFAM" id="SSF52540">
    <property type="entry name" value="P-loop containing nucleoside triphosphate hydrolases"/>
    <property type="match status" value="1"/>
</dbReference>
<dbReference type="Gene3D" id="3.30.300.160">
    <property type="entry name" value="Type II secretion system, protein E, N-terminal domain"/>
    <property type="match status" value="1"/>
</dbReference>
<dbReference type="InterPro" id="IPR007831">
    <property type="entry name" value="T2SS_GspE_N"/>
</dbReference>
<dbReference type="CDD" id="cd01129">
    <property type="entry name" value="PulE-GspE-like"/>
    <property type="match status" value="1"/>
</dbReference>
<dbReference type="Pfam" id="PF00437">
    <property type="entry name" value="T2SSE"/>
    <property type="match status" value="1"/>
</dbReference>
<sequence>MAAADPLLRDTAAAAVALPGVARALVSAGLLEARAAQQIYQRSQSGRTSFIAELTGTGQVLPRELAHALSATFSTPLLDLDAVDPQRLPKGLLDPRLCESYRIVVLAKRGNRLVVATADPSDQQAAEKIKFASQLGVDWVVAEYDKLLRLVEAHQAAADDAVDSIVGPDIEFDDLAAEPVDAPDTSAAADVEDAPVVRFLHKMLLDAFAMRASDIHFEPYEHNYRVRFRVDGELREIASPPVAIKDKLASRIKVISRMDISEKRVPQDGRMKLKVSGDRVIDFRVSTLPTLFGEKIVIRILDPGSARLGIDALGYDADEKERLLAAIGRPYGMILVTGPTGSGKTVSLYTCLNLLNKPGVNIATAEDPSEINLPGVNQVNVNDKAGLTFASALRAFLRQDPDIIMVGEIRDLETADIAIKAAQTGHLVLSTLHTNDAPTTLTRMRNMGIAPFNIASSVILITAQRLARRLCPQCKQPADIPQQALLDAGFRREALDGSWTPYRPVGCSACSSGYKGRVGIYQVMPISEEIQKIILRDGSALEIAAQAEREGVRSLRKSGLQKVQQGVTSLEEVLGVTNE</sequence>
<dbReference type="InterPro" id="IPR037257">
    <property type="entry name" value="T2SS_E_N_sf"/>
</dbReference>
<dbReference type="Pfam" id="PF05157">
    <property type="entry name" value="MshEN"/>
    <property type="match status" value="1"/>
</dbReference>
<keyword evidence="5" id="KW-0067">ATP-binding</keyword>
<protein>
    <submittedName>
        <fullName evidence="7">General secretion pathway protein GspE</fullName>
    </submittedName>
</protein>
<evidence type="ECO:0000256" key="4">
    <source>
        <dbReference type="ARBA" id="ARBA00022741"/>
    </source>
</evidence>
<keyword evidence="8" id="KW-1185">Reference proteome</keyword>
<dbReference type="InterPro" id="IPR003593">
    <property type="entry name" value="AAA+_ATPase"/>
</dbReference>
<dbReference type="SUPFAM" id="SSF160246">
    <property type="entry name" value="EspE N-terminal domain-like"/>
    <property type="match status" value="1"/>
</dbReference>
<dbReference type="InterPro" id="IPR027417">
    <property type="entry name" value="P-loop_NTPase"/>
</dbReference>
<dbReference type="AlphaFoldDB" id="A0A147GUR7"/>
<dbReference type="Gene3D" id="3.40.50.300">
    <property type="entry name" value="P-loop containing nucleotide triphosphate hydrolases"/>
    <property type="match status" value="1"/>
</dbReference>
<evidence type="ECO:0000256" key="1">
    <source>
        <dbReference type="ARBA" id="ARBA00004496"/>
    </source>
</evidence>
<name>A0A147GUR7_9BURK</name>
<dbReference type="GO" id="GO:0009297">
    <property type="term" value="P:pilus assembly"/>
    <property type="evidence" value="ECO:0007669"/>
    <property type="project" value="InterPro"/>
</dbReference>
<dbReference type="InterPro" id="IPR013374">
    <property type="entry name" value="ATPase_typ4_pilus-assembl_PilB"/>
</dbReference>
<evidence type="ECO:0000313" key="8">
    <source>
        <dbReference type="Proteomes" id="UP000072741"/>
    </source>
</evidence>
<dbReference type="GO" id="GO:0005524">
    <property type="term" value="F:ATP binding"/>
    <property type="evidence" value="ECO:0007669"/>
    <property type="project" value="UniProtKB-KW"/>
</dbReference>
<dbReference type="SMART" id="SM00382">
    <property type="entry name" value="AAA"/>
    <property type="match status" value="1"/>
</dbReference>
<dbReference type="GO" id="GO:0005886">
    <property type="term" value="C:plasma membrane"/>
    <property type="evidence" value="ECO:0007669"/>
    <property type="project" value="TreeGrafter"/>
</dbReference>
<dbReference type="FunFam" id="3.30.450.90:FF:000001">
    <property type="entry name" value="Type II secretion system ATPase GspE"/>
    <property type="match status" value="1"/>
</dbReference>
<dbReference type="InterPro" id="IPR001482">
    <property type="entry name" value="T2SS/T4SS_dom"/>
</dbReference>
<dbReference type="PATRIC" id="fig|433924.3.peg.4457"/>
<dbReference type="Gene3D" id="3.30.450.90">
    <property type="match status" value="1"/>
</dbReference>
<comment type="subcellular location">
    <subcellularLocation>
        <location evidence="1">Cytoplasm</location>
    </subcellularLocation>
</comment>
<dbReference type="Proteomes" id="UP000072741">
    <property type="component" value="Unassembled WGS sequence"/>
</dbReference>
<dbReference type="PANTHER" id="PTHR30258:SF1">
    <property type="entry name" value="PROTEIN TRANSPORT PROTEIN HOFB HOMOLOG"/>
    <property type="match status" value="1"/>
</dbReference>
<dbReference type="GO" id="GO:0005737">
    <property type="term" value="C:cytoplasm"/>
    <property type="evidence" value="ECO:0007669"/>
    <property type="project" value="UniProtKB-SubCell"/>
</dbReference>
<dbReference type="PANTHER" id="PTHR30258">
    <property type="entry name" value="TYPE II SECRETION SYSTEM PROTEIN GSPE-RELATED"/>
    <property type="match status" value="1"/>
</dbReference>
<dbReference type="EMBL" id="LDSL01000070">
    <property type="protein sequence ID" value="KTT21397.1"/>
    <property type="molecule type" value="Genomic_DNA"/>
</dbReference>
<evidence type="ECO:0000256" key="2">
    <source>
        <dbReference type="ARBA" id="ARBA00006611"/>
    </source>
</evidence>
<comment type="similarity">
    <text evidence="2">Belongs to the GSP E family.</text>
</comment>
<dbReference type="PROSITE" id="PS00662">
    <property type="entry name" value="T2SP_E"/>
    <property type="match status" value="1"/>
</dbReference>
<dbReference type="FunFam" id="3.40.50.300:FF:000398">
    <property type="entry name" value="Type IV pilus assembly ATPase PilB"/>
    <property type="match status" value="1"/>
</dbReference>
<keyword evidence="4" id="KW-0547">Nucleotide-binding</keyword>
<keyword evidence="3" id="KW-0963">Cytoplasm</keyword>
<reference evidence="7 8" key="1">
    <citation type="journal article" date="2016" name="Front. Microbiol.">
        <title>Genomic Resource of Rice Seed Associated Bacteria.</title>
        <authorList>
            <person name="Midha S."/>
            <person name="Bansal K."/>
            <person name="Sharma S."/>
            <person name="Kumar N."/>
            <person name="Patil P.P."/>
            <person name="Chaudhry V."/>
            <person name="Patil P.B."/>
        </authorList>
    </citation>
    <scope>NUCLEOTIDE SEQUENCE [LARGE SCALE GENOMIC DNA]</scope>
    <source>
        <strain evidence="7 8">NS331</strain>
    </source>
</reference>
<evidence type="ECO:0000256" key="3">
    <source>
        <dbReference type="ARBA" id="ARBA00022490"/>
    </source>
</evidence>
<evidence type="ECO:0000259" key="6">
    <source>
        <dbReference type="PROSITE" id="PS00662"/>
    </source>
</evidence>
<accession>A0A147GUR7</accession>